<dbReference type="PANTHER" id="PTHR33463:SF214">
    <property type="entry name" value="NB-ARC DOMAIN-CONTAINING DISEASE RESISTANCE PROTEIN"/>
    <property type="match status" value="1"/>
</dbReference>
<comment type="caution">
    <text evidence="10">The sequence shown here is derived from an EMBL/GenBank/DDBJ whole genome shotgun (WGS) entry which is preliminary data.</text>
</comment>
<evidence type="ECO:0000256" key="1">
    <source>
        <dbReference type="ARBA" id="ARBA00008894"/>
    </source>
</evidence>
<dbReference type="Gene3D" id="1.10.8.430">
    <property type="entry name" value="Helical domain of apoptotic protease-activating factors"/>
    <property type="match status" value="1"/>
</dbReference>
<dbReference type="InterPro" id="IPR032675">
    <property type="entry name" value="LRR_dom_sf"/>
</dbReference>
<evidence type="ECO:0000256" key="7">
    <source>
        <dbReference type="ARBA" id="ARBA00023163"/>
    </source>
</evidence>
<dbReference type="OrthoDB" id="1001331at2759"/>
<dbReference type="Proteomes" id="UP000188268">
    <property type="component" value="Unassembled WGS sequence"/>
</dbReference>
<evidence type="ECO:0000259" key="9">
    <source>
        <dbReference type="SMART" id="SM00382"/>
    </source>
</evidence>
<keyword evidence="3" id="KW-0547">Nucleotide-binding</keyword>
<dbReference type="Pfam" id="PF14215">
    <property type="entry name" value="bHLH-MYC_N"/>
    <property type="match status" value="1"/>
</dbReference>
<protein>
    <submittedName>
        <fullName evidence="10">Disease resistance protein</fullName>
    </submittedName>
</protein>
<feature type="coiled-coil region" evidence="8">
    <location>
        <begin position="31"/>
        <end position="97"/>
    </location>
</feature>
<dbReference type="Pfam" id="PF00931">
    <property type="entry name" value="NB-ARC"/>
    <property type="match status" value="1"/>
</dbReference>
<dbReference type="PRINTS" id="PR00364">
    <property type="entry name" value="DISEASERSIST"/>
</dbReference>
<evidence type="ECO:0000313" key="11">
    <source>
        <dbReference type="Proteomes" id="UP000188268"/>
    </source>
</evidence>
<evidence type="ECO:0000256" key="2">
    <source>
        <dbReference type="ARBA" id="ARBA00022737"/>
    </source>
</evidence>
<feature type="domain" description="AAA+ ATPase" evidence="9">
    <location>
        <begin position="179"/>
        <end position="320"/>
    </location>
</feature>
<comment type="similarity">
    <text evidence="1">Belongs to the disease resistance NB-LRR family.</text>
</comment>
<dbReference type="SMART" id="SM00382">
    <property type="entry name" value="AAA"/>
    <property type="match status" value="1"/>
</dbReference>
<keyword evidence="5" id="KW-0067">ATP-binding</keyword>
<dbReference type="SUPFAM" id="SSF52540">
    <property type="entry name" value="P-loop containing nucleoside triphosphate hydrolases"/>
    <property type="match status" value="1"/>
</dbReference>
<dbReference type="InterPro" id="IPR042197">
    <property type="entry name" value="Apaf_helical"/>
</dbReference>
<keyword evidence="8" id="KW-0175">Coiled coil</keyword>
<evidence type="ECO:0000256" key="5">
    <source>
        <dbReference type="ARBA" id="ARBA00022840"/>
    </source>
</evidence>
<evidence type="ECO:0000256" key="8">
    <source>
        <dbReference type="SAM" id="Coils"/>
    </source>
</evidence>
<evidence type="ECO:0000313" key="10">
    <source>
        <dbReference type="EMBL" id="OMO62440.1"/>
    </source>
</evidence>
<keyword evidence="4" id="KW-0611">Plant defense</keyword>
<dbReference type="InterPro" id="IPR003593">
    <property type="entry name" value="AAA+_ATPase"/>
</dbReference>
<dbReference type="InterPro" id="IPR027417">
    <property type="entry name" value="P-loop_NTPase"/>
</dbReference>
<keyword evidence="7" id="KW-0804">Transcription</keyword>
<dbReference type="EMBL" id="AWWV01013244">
    <property type="protein sequence ID" value="OMO62440.1"/>
    <property type="molecule type" value="Genomic_DNA"/>
</dbReference>
<reference evidence="10 11" key="1">
    <citation type="submission" date="2013-09" db="EMBL/GenBank/DDBJ databases">
        <title>Corchorus capsularis genome sequencing.</title>
        <authorList>
            <person name="Alam M."/>
            <person name="Haque M.S."/>
            <person name="Islam M.S."/>
            <person name="Emdad E.M."/>
            <person name="Islam M.M."/>
            <person name="Ahmed B."/>
            <person name="Halim A."/>
            <person name="Hossen Q.M.M."/>
            <person name="Hossain M.Z."/>
            <person name="Ahmed R."/>
            <person name="Khan M.M."/>
            <person name="Islam R."/>
            <person name="Rashid M.M."/>
            <person name="Khan S.A."/>
            <person name="Rahman M.S."/>
            <person name="Alam M."/>
        </authorList>
    </citation>
    <scope>NUCLEOTIDE SEQUENCE [LARGE SCALE GENOMIC DNA]</scope>
    <source>
        <strain evidence="11">cv. CVL-1</strain>
        <tissue evidence="10">Whole seedling</tissue>
    </source>
</reference>
<dbReference type="GO" id="GO:0005524">
    <property type="term" value="F:ATP binding"/>
    <property type="evidence" value="ECO:0007669"/>
    <property type="project" value="UniProtKB-KW"/>
</dbReference>
<proteinExistence type="inferred from homology"/>
<keyword evidence="6" id="KW-0805">Transcription regulation</keyword>
<sequence length="1434" mass="162403">MEPIVTGAAANLASEATKGIFQEAKRNIRYVMVYRKNVEQFEEKLQRLIAKRTSVQEDVDAARRNVQEIKADVKEWCNRVDEKMDQEKKRVKDLQDIANNKCFIGLCPPIKSRHRLSRRAEEGATAFQELINQAGQLSTPVGYWNVPEDIEDEPPKDFEAFESRQTVFNDIMDALKDATIGKIGVYGMPGVGKTTLVREVQRQAKKNQLFDAVIMVEVKQTYDIWDIQTHIAESLGLKLEEKSDNIRASRLCQRLKRDQEKKILIILDDLWEKLDLKNDLGIPVGDKGCKILLTSRSKIVLQKEMGAQKTFQICVLNKAEPWCLLKKIAGDNIESPELQPIAKQVADECAGLLLAIKTVGMTLKGEPLYVWKDALKKLQRSSTTELDKTLDKVYKAIELSYDRLEGEHKQTFLLCSLLGHHVAIQDLLKYSMGLGLFSGVTTVEETRNRLLTLLRGLKASCLLQDSHSNDRVDIHDVVCDVGLWIASVRDKNVFTLKHGDVLQGWPEGNRMEKVNMINFDNATISNSKLPEGLHCPDLAFFHMHSKDRDVEIPSNFFEEMKRLEVLDLTNMQFSSLPSSIRALTNLRTLCLDGCKLEDIALIGELTNLEILSLLKSDVQKLPEEIGQLTNLKLLDLSGCTKLKKIPACLLSKLSSLEELYMGGSFNGWEVERDGNQRINASLAELKLKSLTTLEIHIPDAKIIMPNDLFFPENQLKSYKIFIGKSWKYWDGSNHEYSKTLRLQLDRSIHHLDQGIKKLLKRAEDLCLDDMKDAGTALDGLQHDIEGLKNLQISNCEKIQSIIGDIDETQFRELECLTLENLPELISFSRDSSTSGSQHKLPPLFSEQIFPCLMNLRLSGIKNVERIWHPQLISCEKLTSLAIEGCGKLKYLLSTSMAKSLVKLKHFDIVDCKSLEKIIFSAEGGDIKEDVIEFPQLDSLKMKNLENLMGFCSQDHKINFPSLTLLEIDHCPKLKGFIEDNQRLTPKAFFDEKVGFPSLQKLGIGSLTNVEILWHNQLSENSFCQMTDMSIQHCKELATVIIPRDLWSTLKRLQTLSVRHCGSLEEIFEFPRQGVATQLRRLDVRNLPKLKQVWSKDPGESSSAFQNLHSVVVVDCWSLQNVFPASVARVVVPQLKHLDITRCGVEEIVSEDINQRLETSITFKFGQLSFLSLFDLTKLKCFYPGLHTIKCPMLKSLKAWHCNQVRIFGTKMNDYADEQGTLQLRLQTLIEGARESWTYAIFWQSSYDYSGTTVLGWGDGYYEGEEEDKGKGKLKASAEQEHRKRVLRELNSLISGSAAPTDDAFDEEVTDTEWFFFVSMTQSFVKGSGLPGQALYNSTPVWVAGQDRLASSMCERARQGQVFGLQTMVCIPSTNGVVELGSTELITQSSDMMNKVRVLFNFNDNRIEASSWSMSNNAADQGENEHSLFFLFGSR</sequence>
<keyword evidence="11" id="KW-1185">Reference proteome</keyword>
<dbReference type="Gene3D" id="3.80.10.10">
    <property type="entry name" value="Ribonuclease Inhibitor"/>
    <property type="match status" value="3"/>
</dbReference>
<dbReference type="Gramene" id="OMO62440">
    <property type="protein sequence ID" value="OMO62440"/>
    <property type="gene ID" value="CCACVL1_22836"/>
</dbReference>
<evidence type="ECO:0000256" key="4">
    <source>
        <dbReference type="ARBA" id="ARBA00022821"/>
    </source>
</evidence>
<dbReference type="SUPFAM" id="SSF52047">
    <property type="entry name" value="RNI-like"/>
    <property type="match status" value="1"/>
</dbReference>
<dbReference type="GO" id="GO:0043531">
    <property type="term" value="F:ADP binding"/>
    <property type="evidence" value="ECO:0007669"/>
    <property type="project" value="InterPro"/>
</dbReference>
<dbReference type="Pfam" id="PF23598">
    <property type="entry name" value="LRR_14"/>
    <property type="match status" value="1"/>
</dbReference>
<dbReference type="InterPro" id="IPR025610">
    <property type="entry name" value="MYC/MYB_N"/>
</dbReference>
<gene>
    <name evidence="10" type="ORF">CCACVL1_22836</name>
</gene>
<dbReference type="InterPro" id="IPR050905">
    <property type="entry name" value="Plant_NBS-LRR"/>
</dbReference>
<accession>A0A1R3GWR0</accession>
<dbReference type="Pfam" id="PF23247">
    <property type="entry name" value="LRR_RPS2"/>
    <property type="match status" value="2"/>
</dbReference>
<evidence type="ECO:0000256" key="6">
    <source>
        <dbReference type="ARBA" id="ARBA00023015"/>
    </source>
</evidence>
<evidence type="ECO:0000256" key="3">
    <source>
        <dbReference type="ARBA" id="ARBA00022741"/>
    </source>
</evidence>
<dbReference type="InterPro" id="IPR057135">
    <property type="entry name" value="At4g27190-like_LRR"/>
</dbReference>
<organism evidence="10 11">
    <name type="scientific">Corchorus capsularis</name>
    <name type="common">Jute</name>
    <dbReference type="NCBI Taxonomy" id="210143"/>
    <lineage>
        <taxon>Eukaryota</taxon>
        <taxon>Viridiplantae</taxon>
        <taxon>Streptophyta</taxon>
        <taxon>Embryophyta</taxon>
        <taxon>Tracheophyta</taxon>
        <taxon>Spermatophyta</taxon>
        <taxon>Magnoliopsida</taxon>
        <taxon>eudicotyledons</taxon>
        <taxon>Gunneridae</taxon>
        <taxon>Pentapetalae</taxon>
        <taxon>rosids</taxon>
        <taxon>malvids</taxon>
        <taxon>Malvales</taxon>
        <taxon>Malvaceae</taxon>
        <taxon>Grewioideae</taxon>
        <taxon>Apeibeae</taxon>
        <taxon>Corchorus</taxon>
    </lineage>
</organism>
<keyword evidence="2" id="KW-0677">Repeat</keyword>
<dbReference type="GO" id="GO:0006952">
    <property type="term" value="P:defense response"/>
    <property type="evidence" value="ECO:0007669"/>
    <property type="project" value="UniProtKB-KW"/>
</dbReference>
<dbReference type="OMA" id="VENCESM"/>
<dbReference type="Gene3D" id="3.40.50.300">
    <property type="entry name" value="P-loop containing nucleotide triphosphate hydrolases"/>
    <property type="match status" value="1"/>
</dbReference>
<dbReference type="InterPro" id="IPR055414">
    <property type="entry name" value="LRR_R13L4/SHOC2-like"/>
</dbReference>
<dbReference type="InterPro" id="IPR002182">
    <property type="entry name" value="NB-ARC"/>
</dbReference>
<dbReference type="SUPFAM" id="SSF52058">
    <property type="entry name" value="L domain-like"/>
    <property type="match status" value="1"/>
</dbReference>
<dbReference type="PANTHER" id="PTHR33463">
    <property type="entry name" value="NB-ARC DOMAIN-CONTAINING PROTEIN-RELATED"/>
    <property type="match status" value="1"/>
</dbReference>
<name>A0A1R3GWR0_COCAP</name>